<dbReference type="GO" id="GO:0005507">
    <property type="term" value="F:copper ion binding"/>
    <property type="evidence" value="ECO:0007669"/>
    <property type="project" value="InterPro"/>
</dbReference>
<dbReference type="GO" id="GO:0030313">
    <property type="term" value="C:cell envelope"/>
    <property type="evidence" value="ECO:0007669"/>
    <property type="project" value="UniProtKB-SubCell"/>
</dbReference>
<keyword evidence="2" id="KW-0479">Metal-binding</keyword>
<dbReference type="InterPro" id="IPR014755">
    <property type="entry name" value="Cu-Rt/internalin_Ig-like"/>
</dbReference>
<feature type="signal peptide" evidence="5">
    <location>
        <begin position="1"/>
        <end position="19"/>
    </location>
</feature>
<dbReference type="Gene3D" id="2.60.40.1220">
    <property type="match status" value="1"/>
</dbReference>
<feature type="domain" description="CopC" evidence="6">
    <location>
        <begin position="22"/>
        <end position="113"/>
    </location>
</feature>
<dbReference type="GO" id="GO:0005886">
    <property type="term" value="C:plasma membrane"/>
    <property type="evidence" value="ECO:0007669"/>
    <property type="project" value="TreeGrafter"/>
</dbReference>
<keyword evidence="3 5" id="KW-0732">Signal</keyword>
<evidence type="ECO:0000256" key="4">
    <source>
        <dbReference type="ARBA" id="ARBA00023008"/>
    </source>
</evidence>
<dbReference type="InterPro" id="IPR032694">
    <property type="entry name" value="CopC/D"/>
</dbReference>
<dbReference type="SUPFAM" id="SSF81296">
    <property type="entry name" value="E set domains"/>
    <property type="match status" value="1"/>
</dbReference>
<proteinExistence type="predicted"/>
<evidence type="ECO:0000256" key="1">
    <source>
        <dbReference type="ARBA" id="ARBA00004196"/>
    </source>
</evidence>
<keyword evidence="4" id="KW-0186">Copper</keyword>
<accession>A0A537KC42</accession>
<evidence type="ECO:0000259" key="6">
    <source>
        <dbReference type="Pfam" id="PF04234"/>
    </source>
</evidence>
<name>A0A537KC42_9BACT</name>
<gene>
    <name evidence="7" type="ORF">E6H00_01445</name>
</gene>
<evidence type="ECO:0000256" key="2">
    <source>
        <dbReference type="ARBA" id="ARBA00022723"/>
    </source>
</evidence>
<comment type="caution">
    <text evidence="7">The sequence shown here is derived from an EMBL/GenBank/DDBJ whole genome shotgun (WGS) entry which is preliminary data.</text>
</comment>
<dbReference type="Pfam" id="PF04234">
    <property type="entry name" value="CopC"/>
    <property type="match status" value="1"/>
</dbReference>
<evidence type="ECO:0000313" key="8">
    <source>
        <dbReference type="Proteomes" id="UP000318509"/>
    </source>
</evidence>
<evidence type="ECO:0000256" key="3">
    <source>
        <dbReference type="ARBA" id="ARBA00022729"/>
    </source>
</evidence>
<evidence type="ECO:0000256" key="5">
    <source>
        <dbReference type="SAM" id="SignalP"/>
    </source>
</evidence>
<comment type="subcellular location">
    <subcellularLocation>
        <location evidence="1">Cell envelope</location>
    </subcellularLocation>
</comment>
<dbReference type="EMBL" id="VBAK01000031">
    <property type="protein sequence ID" value="TMI93294.1"/>
    <property type="molecule type" value="Genomic_DNA"/>
</dbReference>
<organism evidence="7 8">
    <name type="scientific">Candidatus Segetimicrobium genomatis</name>
    <dbReference type="NCBI Taxonomy" id="2569760"/>
    <lineage>
        <taxon>Bacteria</taxon>
        <taxon>Bacillati</taxon>
        <taxon>Candidatus Sysuimicrobiota</taxon>
        <taxon>Candidatus Sysuimicrobiia</taxon>
        <taxon>Candidatus Sysuimicrobiales</taxon>
        <taxon>Candidatus Segetimicrobiaceae</taxon>
        <taxon>Candidatus Segetimicrobium</taxon>
    </lineage>
</organism>
<dbReference type="InterPro" id="IPR014756">
    <property type="entry name" value="Ig_E-set"/>
</dbReference>
<sequence>MKILSLLSGLALVTFGAIASAHAHLQKSRPADGSVITTSPSNLVLNFSETARVTALSIQKGDEPRQNLKPLPSTAAQEISVALPQLTPGTYSVSWRVVSDDGHMMSGTLHFTLAPDHATDRAADHATQH</sequence>
<dbReference type="GO" id="GO:0006825">
    <property type="term" value="P:copper ion transport"/>
    <property type="evidence" value="ECO:0007669"/>
    <property type="project" value="InterPro"/>
</dbReference>
<evidence type="ECO:0000313" key="7">
    <source>
        <dbReference type="EMBL" id="TMI93294.1"/>
    </source>
</evidence>
<dbReference type="GO" id="GO:0046688">
    <property type="term" value="P:response to copper ion"/>
    <property type="evidence" value="ECO:0007669"/>
    <property type="project" value="InterPro"/>
</dbReference>
<dbReference type="PANTHER" id="PTHR34820:SF4">
    <property type="entry name" value="INNER MEMBRANE PROTEIN YEBZ"/>
    <property type="match status" value="1"/>
</dbReference>
<dbReference type="GO" id="GO:0042597">
    <property type="term" value="C:periplasmic space"/>
    <property type="evidence" value="ECO:0007669"/>
    <property type="project" value="InterPro"/>
</dbReference>
<dbReference type="AlphaFoldDB" id="A0A537KC42"/>
<dbReference type="Proteomes" id="UP000318509">
    <property type="component" value="Unassembled WGS sequence"/>
</dbReference>
<protein>
    <submittedName>
        <fullName evidence="7">Copper resistance protein CopC</fullName>
    </submittedName>
</protein>
<reference evidence="7 8" key="1">
    <citation type="journal article" date="2019" name="Nat. Microbiol.">
        <title>Mediterranean grassland soil C-N compound turnover is dependent on rainfall and depth, and is mediated by genomically divergent microorganisms.</title>
        <authorList>
            <person name="Diamond S."/>
            <person name="Andeer P.F."/>
            <person name="Li Z."/>
            <person name="Crits-Christoph A."/>
            <person name="Burstein D."/>
            <person name="Anantharaman K."/>
            <person name="Lane K.R."/>
            <person name="Thomas B.C."/>
            <person name="Pan C."/>
            <person name="Northen T.R."/>
            <person name="Banfield J.F."/>
        </authorList>
    </citation>
    <scope>NUCLEOTIDE SEQUENCE [LARGE SCALE GENOMIC DNA]</scope>
    <source>
        <strain evidence="7">NP_3</strain>
    </source>
</reference>
<feature type="chain" id="PRO_5022218467" evidence="5">
    <location>
        <begin position="20"/>
        <end position="129"/>
    </location>
</feature>
<dbReference type="PANTHER" id="PTHR34820">
    <property type="entry name" value="INNER MEMBRANE PROTEIN YEBZ"/>
    <property type="match status" value="1"/>
</dbReference>
<dbReference type="InterPro" id="IPR007348">
    <property type="entry name" value="CopC_dom"/>
</dbReference>